<keyword evidence="3 10" id="KW-0812">Transmembrane</keyword>
<evidence type="ECO:0000313" key="12">
    <source>
        <dbReference type="EMBL" id="TQL64154.1"/>
    </source>
</evidence>
<comment type="similarity">
    <text evidence="2">Belongs to the VKOR family.</text>
</comment>
<feature type="transmembrane region" description="Helical" evidence="10">
    <location>
        <begin position="139"/>
        <end position="157"/>
    </location>
</feature>
<keyword evidence="13" id="KW-1185">Reference proteome</keyword>
<organism evidence="12 13">
    <name type="scientific">Rarobacter faecitabidus</name>
    <dbReference type="NCBI Taxonomy" id="13243"/>
    <lineage>
        <taxon>Bacteria</taxon>
        <taxon>Bacillati</taxon>
        <taxon>Actinomycetota</taxon>
        <taxon>Actinomycetes</taxon>
        <taxon>Micrococcales</taxon>
        <taxon>Rarobacteraceae</taxon>
        <taxon>Rarobacter</taxon>
    </lineage>
</organism>
<dbReference type="CDD" id="cd12922">
    <property type="entry name" value="VKOR_5"/>
    <property type="match status" value="1"/>
</dbReference>
<feature type="transmembrane region" description="Helical" evidence="10">
    <location>
        <begin position="107"/>
        <end position="127"/>
    </location>
</feature>
<dbReference type="Pfam" id="PF07884">
    <property type="entry name" value="VKOR"/>
    <property type="match status" value="1"/>
</dbReference>
<dbReference type="EMBL" id="VFOS01000001">
    <property type="protein sequence ID" value="TQL64154.1"/>
    <property type="molecule type" value="Genomic_DNA"/>
</dbReference>
<dbReference type="AlphaFoldDB" id="A0A542ZUX0"/>
<evidence type="ECO:0000256" key="9">
    <source>
        <dbReference type="ARBA" id="ARBA00023284"/>
    </source>
</evidence>
<name>A0A542ZUX0_RARFA</name>
<evidence type="ECO:0000256" key="5">
    <source>
        <dbReference type="ARBA" id="ARBA00022989"/>
    </source>
</evidence>
<evidence type="ECO:0000256" key="2">
    <source>
        <dbReference type="ARBA" id="ARBA00006214"/>
    </source>
</evidence>
<dbReference type="GO" id="GO:0048038">
    <property type="term" value="F:quinone binding"/>
    <property type="evidence" value="ECO:0007669"/>
    <property type="project" value="UniProtKB-KW"/>
</dbReference>
<feature type="transmembrane region" description="Helical" evidence="10">
    <location>
        <begin position="177"/>
        <end position="198"/>
    </location>
</feature>
<evidence type="ECO:0000256" key="10">
    <source>
        <dbReference type="SAM" id="Phobius"/>
    </source>
</evidence>
<feature type="transmembrane region" description="Helical" evidence="10">
    <location>
        <begin position="81"/>
        <end position="101"/>
    </location>
</feature>
<dbReference type="InterPro" id="IPR012932">
    <property type="entry name" value="VKOR"/>
</dbReference>
<evidence type="ECO:0000256" key="6">
    <source>
        <dbReference type="ARBA" id="ARBA00023002"/>
    </source>
</evidence>
<comment type="caution">
    <text evidence="12">The sequence shown here is derived from an EMBL/GenBank/DDBJ whole genome shotgun (WGS) entry which is preliminary data.</text>
</comment>
<evidence type="ECO:0000256" key="7">
    <source>
        <dbReference type="ARBA" id="ARBA00023136"/>
    </source>
</evidence>
<keyword evidence="6" id="KW-0560">Oxidoreductase</keyword>
<comment type="subcellular location">
    <subcellularLocation>
        <location evidence="1">Membrane</location>
        <topology evidence="1">Multi-pass membrane protein</topology>
    </subcellularLocation>
</comment>
<evidence type="ECO:0000259" key="11">
    <source>
        <dbReference type="SMART" id="SM00756"/>
    </source>
</evidence>
<dbReference type="InterPro" id="IPR041714">
    <property type="entry name" value="VKOR_Actinobacteria"/>
</dbReference>
<sequence length="207" mass="23188">MNQAHEPSVDQVHRLSLRRTGFWLLILAAIGLWASADLSIERYLTLADPNYIPSCSFSLFIDCGPAMGSWQGRIFGFPNPFLGVGAFPVVMATGVIMLTGWEPPRWYWRALAVGTTLAMVLIVFLMWTSIYSLGRLCPYCMVVWTITIPLWWNVLAFGSDRGHLPGPARLRSTLVDYRPLLIVASYVAVILWIVIALWDTVLSEVQG</sequence>
<evidence type="ECO:0000256" key="4">
    <source>
        <dbReference type="ARBA" id="ARBA00022719"/>
    </source>
</evidence>
<accession>A0A542ZUX0</accession>
<keyword evidence="4" id="KW-0874">Quinone</keyword>
<feature type="domain" description="Vitamin K epoxide reductase" evidence="11">
    <location>
        <begin position="17"/>
        <end position="158"/>
    </location>
</feature>
<evidence type="ECO:0000256" key="8">
    <source>
        <dbReference type="ARBA" id="ARBA00023157"/>
    </source>
</evidence>
<dbReference type="SMART" id="SM00756">
    <property type="entry name" value="VKc"/>
    <property type="match status" value="1"/>
</dbReference>
<proteinExistence type="inferred from homology"/>
<dbReference type="GO" id="GO:0016491">
    <property type="term" value="F:oxidoreductase activity"/>
    <property type="evidence" value="ECO:0007669"/>
    <property type="project" value="UniProtKB-KW"/>
</dbReference>
<protein>
    <submittedName>
        <fullName evidence="12">Putative membrane protein</fullName>
    </submittedName>
</protein>
<dbReference type="GO" id="GO:0016020">
    <property type="term" value="C:membrane"/>
    <property type="evidence" value="ECO:0007669"/>
    <property type="project" value="UniProtKB-SubCell"/>
</dbReference>
<evidence type="ECO:0000256" key="1">
    <source>
        <dbReference type="ARBA" id="ARBA00004141"/>
    </source>
</evidence>
<feature type="transmembrane region" description="Helical" evidence="10">
    <location>
        <begin position="21"/>
        <end position="39"/>
    </location>
</feature>
<dbReference type="InterPro" id="IPR038354">
    <property type="entry name" value="VKOR_sf"/>
</dbReference>
<keyword evidence="7 10" id="KW-0472">Membrane</keyword>
<evidence type="ECO:0000256" key="3">
    <source>
        <dbReference type="ARBA" id="ARBA00022692"/>
    </source>
</evidence>
<keyword evidence="9" id="KW-0676">Redox-active center</keyword>
<dbReference type="Proteomes" id="UP000315389">
    <property type="component" value="Unassembled WGS sequence"/>
</dbReference>
<keyword evidence="8" id="KW-1015">Disulfide bond</keyword>
<gene>
    <name evidence="12" type="ORF">FB461_0645</name>
</gene>
<reference evidence="12 13" key="1">
    <citation type="submission" date="2019-06" db="EMBL/GenBank/DDBJ databases">
        <title>Sequencing the genomes of 1000 actinobacteria strains.</title>
        <authorList>
            <person name="Klenk H.-P."/>
        </authorList>
    </citation>
    <scope>NUCLEOTIDE SEQUENCE [LARGE SCALE GENOMIC DNA]</scope>
    <source>
        <strain evidence="12 13">DSM 4813</strain>
    </source>
</reference>
<evidence type="ECO:0000313" key="13">
    <source>
        <dbReference type="Proteomes" id="UP000315389"/>
    </source>
</evidence>
<keyword evidence="5 10" id="KW-1133">Transmembrane helix</keyword>
<dbReference type="Gene3D" id="1.20.1440.130">
    <property type="entry name" value="VKOR domain"/>
    <property type="match status" value="1"/>
</dbReference>